<organism evidence="1">
    <name type="scientific">marine sediment metagenome</name>
    <dbReference type="NCBI Taxonomy" id="412755"/>
    <lineage>
        <taxon>unclassified sequences</taxon>
        <taxon>metagenomes</taxon>
        <taxon>ecological metagenomes</taxon>
    </lineage>
</organism>
<sequence length="293" mass="33370">MVEPITHAEVCVPMEGVRDWRNPRTKARVVEIHFRANPLKRTEEWVQKQMAQMDTMGFRREYDIDWRVLLGKPVYGEDWNEDIHLLPKMFTPEPGVPLLAGWDFQKYPSLVIAQWTSGKGEFPYDGRFVPFAEMQSEYLFASFLPEAISWRASLFPGFFFYDFCDPAGLSKSPTDEKSCFNLMTERGLAPIAGEQSLAARLGAVSGLLSTLRRGRPLMQVDQWGCPGVHAGFRGAYCFEEITGIDGTQYKEVPAKTSAADFHDALQYIATRLDVVRVPVADEERPLSKAWRFE</sequence>
<proteinExistence type="predicted"/>
<reference evidence="1" key="1">
    <citation type="journal article" date="2015" name="Nature">
        <title>Complex archaea that bridge the gap between prokaryotes and eukaryotes.</title>
        <authorList>
            <person name="Spang A."/>
            <person name="Saw J.H."/>
            <person name="Jorgensen S.L."/>
            <person name="Zaremba-Niedzwiedzka K."/>
            <person name="Martijn J."/>
            <person name="Lind A.E."/>
            <person name="van Eijk R."/>
            <person name="Schleper C."/>
            <person name="Guy L."/>
            <person name="Ettema T.J."/>
        </authorList>
    </citation>
    <scope>NUCLEOTIDE SEQUENCE</scope>
</reference>
<dbReference type="EMBL" id="LAZR01007222">
    <property type="protein sequence ID" value="KKM86640.1"/>
    <property type="molecule type" value="Genomic_DNA"/>
</dbReference>
<evidence type="ECO:0000313" key="1">
    <source>
        <dbReference type="EMBL" id="KKM86640.1"/>
    </source>
</evidence>
<comment type="caution">
    <text evidence="1">The sequence shown here is derived from an EMBL/GenBank/DDBJ whole genome shotgun (WGS) entry which is preliminary data.</text>
</comment>
<gene>
    <name evidence="1" type="ORF">LCGC14_1277010</name>
</gene>
<name>A0A0F9NCY9_9ZZZZ</name>
<protein>
    <submittedName>
        <fullName evidence="1">Uncharacterized protein</fullName>
    </submittedName>
</protein>
<accession>A0A0F9NCY9</accession>
<dbReference type="AlphaFoldDB" id="A0A0F9NCY9"/>